<dbReference type="Proteomes" id="UP001523550">
    <property type="component" value="Unassembled WGS sequence"/>
</dbReference>
<evidence type="ECO:0000256" key="1">
    <source>
        <dbReference type="ARBA" id="ARBA00000274"/>
    </source>
</evidence>
<dbReference type="EC" id="3.2.2.n1" evidence="3"/>
<evidence type="ECO:0000256" key="3">
    <source>
        <dbReference type="RuleBase" id="RU363015"/>
    </source>
</evidence>
<reference evidence="5 6" key="1">
    <citation type="submission" date="2022-03" db="EMBL/GenBank/DDBJ databases">
        <title>Genomic Encyclopedia of Type Strains, Phase III (KMG-III): the genomes of soil and plant-associated and newly described type strains.</title>
        <authorList>
            <person name="Whitman W."/>
        </authorList>
    </citation>
    <scope>NUCLEOTIDE SEQUENCE [LARGE SCALE GENOMIC DNA]</scope>
    <source>
        <strain evidence="5 6">BSker1</strain>
    </source>
</reference>
<dbReference type="EMBL" id="JALJYF010000001">
    <property type="protein sequence ID" value="MCP1726253.1"/>
    <property type="molecule type" value="Genomic_DNA"/>
</dbReference>
<sequence>MKNICVFCGSRPGTLPVYREEAIKLGQTLARQKRRLVFGGGRVGLMGALADASLAEGGEVIGVIPESLMAREVAHEKLHRLEVVSDMLSRKQRMIDLSDGFIILPGGLGTLDELFEVLTWQQLGLIDKPVCLLETGNFFRPLLNWLDNAVEHGFMDARHRDHMSRATTPEEALKKLDAGATA</sequence>
<dbReference type="Gene3D" id="3.40.50.450">
    <property type="match status" value="1"/>
</dbReference>
<comment type="catalytic activity">
    <reaction evidence="1">
        <text>AMP + H2O = D-ribose 5-phosphate + adenine</text>
        <dbReference type="Rhea" id="RHEA:20129"/>
        <dbReference type="ChEBI" id="CHEBI:15377"/>
        <dbReference type="ChEBI" id="CHEBI:16708"/>
        <dbReference type="ChEBI" id="CHEBI:78346"/>
        <dbReference type="ChEBI" id="CHEBI:456215"/>
        <dbReference type="EC" id="3.2.2.4"/>
    </reaction>
</comment>
<dbReference type="PANTHER" id="PTHR31223:SF70">
    <property type="entry name" value="LOG FAMILY PROTEIN YJL055W"/>
    <property type="match status" value="1"/>
</dbReference>
<evidence type="ECO:0000313" key="6">
    <source>
        <dbReference type="Proteomes" id="UP001523550"/>
    </source>
</evidence>
<feature type="compositionally biased region" description="Basic and acidic residues" evidence="4">
    <location>
        <begin position="171"/>
        <end position="182"/>
    </location>
</feature>
<name>A0ABT1G4N7_9GAMM</name>
<protein>
    <recommendedName>
        <fullName evidence="3">Cytokinin riboside 5'-monophosphate phosphoribohydrolase</fullName>
        <ecNumber evidence="3">3.2.2.n1</ecNumber>
    </recommendedName>
</protein>
<comment type="caution">
    <text evidence="5">The sequence shown here is derived from an EMBL/GenBank/DDBJ whole genome shotgun (WGS) entry which is preliminary data.</text>
</comment>
<comment type="similarity">
    <text evidence="2 3">Belongs to the LOG family.</text>
</comment>
<proteinExistence type="inferred from homology"/>
<gene>
    <name evidence="5" type="ORF">J2T60_000218</name>
</gene>
<dbReference type="InterPro" id="IPR031100">
    <property type="entry name" value="LOG_fam"/>
</dbReference>
<evidence type="ECO:0000256" key="4">
    <source>
        <dbReference type="SAM" id="MobiDB-lite"/>
    </source>
</evidence>
<feature type="region of interest" description="Disordered" evidence="4">
    <location>
        <begin position="163"/>
        <end position="182"/>
    </location>
</feature>
<keyword evidence="3" id="KW-0378">Hydrolase</keyword>
<dbReference type="NCBIfam" id="TIGR00730">
    <property type="entry name" value="Rossman fold protein, TIGR00730 family"/>
    <property type="match status" value="1"/>
</dbReference>
<dbReference type="PANTHER" id="PTHR31223">
    <property type="entry name" value="LOG FAMILY PROTEIN YJL055W"/>
    <property type="match status" value="1"/>
</dbReference>
<dbReference type="InterPro" id="IPR005269">
    <property type="entry name" value="LOG"/>
</dbReference>
<accession>A0ABT1G4N7</accession>
<dbReference type="Pfam" id="PF03641">
    <property type="entry name" value="Lysine_decarbox"/>
    <property type="match status" value="1"/>
</dbReference>
<dbReference type="RefSeq" id="WP_253444222.1">
    <property type="nucleotide sequence ID" value="NZ_JALJYF010000001.1"/>
</dbReference>
<evidence type="ECO:0000256" key="2">
    <source>
        <dbReference type="ARBA" id="ARBA00006763"/>
    </source>
</evidence>
<keyword evidence="6" id="KW-1185">Reference proteome</keyword>
<evidence type="ECO:0000313" key="5">
    <source>
        <dbReference type="EMBL" id="MCP1726253.1"/>
    </source>
</evidence>
<organism evidence="5 6">
    <name type="scientific">Natronospira proteinivora</name>
    <dbReference type="NCBI Taxonomy" id="1807133"/>
    <lineage>
        <taxon>Bacteria</taxon>
        <taxon>Pseudomonadati</taxon>
        <taxon>Pseudomonadota</taxon>
        <taxon>Gammaproteobacteria</taxon>
        <taxon>Natronospirales</taxon>
        <taxon>Natronospiraceae</taxon>
        <taxon>Natronospira</taxon>
    </lineage>
</organism>
<keyword evidence="3" id="KW-0203">Cytokinin biosynthesis</keyword>
<dbReference type="SUPFAM" id="SSF102405">
    <property type="entry name" value="MCP/YpsA-like"/>
    <property type="match status" value="1"/>
</dbReference>